<evidence type="ECO:0000256" key="1">
    <source>
        <dbReference type="ARBA" id="ARBA00005165"/>
    </source>
</evidence>
<evidence type="ECO:0000313" key="11">
    <source>
        <dbReference type="EMBL" id="MCM8749540.1"/>
    </source>
</evidence>
<accession>A0AA41WGC1</accession>
<name>A0AA41WGC1_9BACT</name>
<comment type="cofactor">
    <cofactor evidence="9">
        <name>Mg(2+)</name>
        <dbReference type="ChEBI" id="CHEBI:18420"/>
    </cofactor>
    <text evidence="9">Binds 1 Mg(2+) ion per subunit.</text>
</comment>
<feature type="binding site" evidence="9">
    <location>
        <position position="70"/>
    </location>
    <ligand>
        <name>Mg(2+)</name>
        <dbReference type="ChEBI" id="CHEBI:18420"/>
    </ligand>
</feature>
<evidence type="ECO:0000256" key="2">
    <source>
        <dbReference type="ARBA" id="ARBA00022679"/>
    </source>
</evidence>
<dbReference type="RefSeq" id="WP_284057321.1">
    <property type="nucleotide sequence ID" value="NZ_JAMSLR010000006.1"/>
</dbReference>
<comment type="pathway">
    <text evidence="1 9">Cofactor biosynthesis; thiamine diphosphate biosynthesis; thiamine phosphate from 4-amino-2-methyl-5-diphosphomethylpyrimidine and 4-methyl-5-(2-phosphoethyl)-thiazole: step 1/1.</text>
</comment>
<reference evidence="11" key="1">
    <citation type="submission" date="2022-06" db="EMBL/GenBank/DDBJ databases">
        <title>CFH 74404 Thermomicrobiaceae sp.</title>
        <authorList>
            <person name="Ming H."/>
            <person name="Li W.-J."/>
            <person name="Zhao Z."/>
        </authorList>
    </citation>
    <scope>NUCLEOTIDE SEQUENCE</scope>
    <source>
        <strain evidence="11">CFH 74404</strain>
    </source>
</reference>
<keyword evidence="3 9" id="KW-0479">Metal-binding</keyword>
<dbReference type="GO" id="GO:0004789">
    <property type="term" value="F:thiamine-phosphate diphosphorylase activity"/>
    <property type="evidence" value="ECO:0007669"/>
    <property type="project" value="UniProtKB-UniRule"/>
</dbReference>
<feature type="binding site" evidence="9">
    <location>
        <position position="108"/>
    </location>
    <ligand>
        <name>4-amino-2-methyl-5-(diphosphooxymethyl)pyrimidine</name>
        <dbReference type="ChEBI" id="CHEBI:57841"/>
    </ligand>
</feature>
<organism evidence="11 12">
    <name type="scientific">Thermalbibacter longus</name>
    <dbReference type="NCBI Taxonomy" id="2951981"/>
    <lineage>
        <taxon>Bacteria</taxon>
        <taxon>Pseudomonadati</taxon>
        <taxon>Thermomicrobiota</taxon>
        <taxon>Thermomicrobia</taxon>
        <taxon>Thermomicrobiales</taxon>
        <taxon>Thermomicrobiaceae</taxon>
        <taxon>Thermalbibacter</taxon>
    </lineage>
</organism>
<evidence type="ECO:0000256" key="3">
    <source>
        <dbReference type="ARBA" id="ARBA00022723"/>
    </source>
</evidence>
<dbReference type="Pfam" id="PF02581">
    <property type="entry name" value="TMP-TENI"/>
    <property type="match status" value="1"/>
</dbReference>
<feature type="binding site" evidence="9">
    <location>
        <position position="164"/>
    </location>
    <ligand>
        <name>2-[(2R,5Z)-2-carboxy-4-methylthiazol-5(2H)-ylidene]ethyl phosphate</name>
        <dbReference type="ChEBI" id="CHEBI:62899"/>
    </ligand>
</feature>
<dbReference type="Proteomes" id="UP001165306">
    <property type="component" value="Unassembled WGS sequence"/>
</dbReference>
<dbReference type="GO" id="GO:0009228">
    <property type="term" value="P:thiamine biosynthetic process"/>
    <property type="evidence" value="ECO:0007669"/>
    <property type="project" value="UniProtKB-KW"/>
</dbReference>
<dbReference type="AlphaFoldDB" id="A0AA41WGC1"/>
<keyword evidence="2 9" id="KW-0808">Transferase</keyword>
<proteinExistence type="inferred from homology"/>
<protein>
    <recommendedName>
        <fullName evidence="9">Thiamine-phosphate synthase</fullName>
        <shortName evidence="9">TP synthase</shortName>
        <shortName evidence="9">TPS</shortName>
        <ecNumber evidence="9">2.5.1.3</ecNumber>
    </recommendedName>
    <alternativeName>
        <fullName evidence="9">Thiamine-phosphate pyrophosphorylase</fullName>
        <shortName evidence="9">TMP pyrophosphorylase</shortName>
        <shortName evidence="9">TMP-PPase</shortName>
    </alternativeName>
</protein>
<evidence type="ECO:0000256" key="6">
    <source>
        <dbReference type="ARBA" id="ARBA00047334"/>
    </source>
</evidence>
<feature type="binding site" evidence="9">
    <location>
        <position position="69"/>
    </location>
    <ligand>
        <name>4-amino-2-methyl-5-(diphosphooxymethyl)pyrimidine</name>
        <dbReference type="ChEBI" id="CHEBI:57841"/>
    </ligand>
</feature>
<comment type="catalytic activity">
    <reaction evidence="8 9">
        <text>2-[(2R,5Z)-2-carboxy-4-methylthiazol-5(2H)-ylidene]ethyl phosphate + 4-amino-2-methyl-5-(diphosphooxymethyl)pyrimidine + 2 H(+) = thiamine phosphate + CO2 + diphosphate</text>
        <dbReference type="Rhea" id="RHEA:47844"/>
        <dbReference type="ChEBI" id="CHEBI:15378"/>
        <dbReference type="ChEBI" id="CHEBI:16526"/>
        <dbReference type="ChEBI" id="CHEBI:33019"/>
        <dbReference type="ChEBI" id="CHEBI:37575"/>
        <dbReference type="ChEBI" id="CHEBI:57841"/>
        <dbReference type="ChEBI" id="CHEBI:62899"/>
        <dbReference type="EC" id="2.5.1.3"/>
    </reaction>
</comment>
<comment type="function">
    <text evidence="9">Condenses 4-methyl-5-(beta-hydroxyethyl)thiazole monophosphate (THZ-P) and 2-methyl-4-amino-5-hydroxymethyl pyrimidine pyrophosphate (HMP-PP) to form thiamine monophosphate (TMP).</text>
</comment>
<comment type="similarity">
    <text evidence="9">Belongs to the thiamine-phosphate synthase family.</text>
</comment>
<dbReference type="Gene3D" id="3.20.20.70">
    <property type="entry name" value="Aldolase class I"/>
    <property type="match status" value="1"/>
</dbReference>
<evidence type="ECO:0000259" key="10">
    <source>
        <dbReference type="Pfam" id="PF02581"/>
    </source>
</evidence>
<gene>
    <name evidence="9" type="primary">thiE</name>
    <name evidence="11" type="ORF">NET02_10305</name>
</gene>
<evidence type="ECO:0000256" key="5">
    <source>
        <dbReference type="ARBA" id="ARBA00022977"/>
    </source>
</evidence>
<dbReference type="InterPro" id="IPR034291">
    <property type="entry name" value="TMP_synthase"/>
</dbReference>
<dbReference type="GO" id="GO:0005737">
    <property type="term" value="C:cytoplasm"/>
    <property type="evidence" value="ECO:0007669"/>
    <property type="project" value="TreeGrafter"/>
</dbReference>
<dbReference type="SUPFAM" id="SSF51391">
    <property type="entry name" value="Thiamin phosphate synthase"/>
    <property type="match status" value="1"/>
</dbReference>
<comment type="catalytic activity">
    <reaction evidence="7 9">
        <text>2-(2-carboxy-4-methylthiazol-5-yl)ethyl phosphate + 4-amino-2-methyl-5-(diphosphooxymethyl)pyrimidine + 2 H(+) = thiamine phosphate + CO2 + diphosphate</text>
        <dbReference type="Rhea" id="RHEA:47848"/>
        <dbReference type="ChEBI" id="CHEBI:15378"/>
        <dbReference type="ChEBI" id="CHEBI:16526"/>
        <dbReference type="ChEBI" id="CHEBI:33019"/>
        <dbReference type="ChEBI" id="CHEBI:37575"/>
        <dbReference type="ChEBI" id="CHEBI:57841"/>
        <dbReference type="ChEBI" id="CHEBI:62890"/>
        <dbReference type="EC" id="2.5.1.3"/>
    </reaction>
</comment>
<dbReference type="InterPro" id="IPR036206">
    <property type="entry name" value="ThiamineP_synth_sf"/>
</dbReference>
<evidence type="ECO:0000256" key="4">
    <source>
        <dbReference type="ARBA" id="ARBA00022842"/>
    </source>
</evidence>
<comment type="caution">
    <text evidence="9">Lacks conserved residue(s) required for the propagation of feature annotation.</text>
</comment>
<feature type="binding site" evidence="9">
    <location>
        <position position="137"/>
    </location>
    <ligand>
        <name>4-amino-2-methyl-5-(diphosphooxymethyl)pyrimidine</name>
        <dbReference type="ChEBI" id="CHEBI:57841"/>
    </ligand>
</feature>
<dbReference type="EMBL" id="JAMSLR010000006">
    <property type="protein sequence ID" value="MCM8749540.1"/>
    <property type="molecule type" value="Genomic_DNA"/>
</dbReference>
<comment type="catalytic activity">
    <reaction evidence="6 9">
        <text>4-methyl-5-(2-phosphooxyethyl)-thiazole + 4-amino-2-methyl-5-(diphosphooxymethyl)pyrimidine + H(+) = thiamine phosphate + diphosphate</text>
        <dbReference type="Rhea" id="RHEA:22328"/>
        <dbReference type="ChEBI" id="CHEBI:15378"/>
        <dbReference type="ChEBI" id="CHEBI:33019"/>
        <dbReference type="ChEBI" id="CHEBI:37575"/>
        <dbReference type="ChEBI" id="CHEBI:57841"/>
        <dbReference type="ChEBI" id="CHEBI:58296"/>
        <dbReference type="EC" id="2.5.1.3"/>
    </reaction>
</comment>
<feature type="binding site" evidence="9">
    <location>
        <begin position="134"/>
        <end position="136"/>
    </location>
    <ligand>
        <name>2-[(2R,5Z)-2-carboxy-4-methylthiazol-5(2H)-ylidene]ethyl phosphate</name>
        <dbReference type="ChEBI" id="CHEBI:62899"/>
    </ligand>
</feature>
<evidence type="ECO:0000256" key="7">
    <source>
        <dbReference type="ARBA" id="ARBA00047851"/>
    </source>
</evidence>
<dbReference type="PANTHER" id="PTHR20857:SF15">
    <property type="entry name" value="THIAMINE-PHOSPHATE SYNTHASE"/>
    <property type="match status" value="1"/>
</dbReference>
<keyword evidence="12" id="KW-1185">Reference proteome</keyword>
<dbReference type="HAMAP" id="MF_00097">
    <property type="entry name" value="TMP_synthase"/>
    <property type="match status" value="1"/>
</dbReference>
<keyword evidence="5 9" id="KW-0784">Thiamine biosynthesis</keyword>
<keyword evidence="4 9" id="KW-0460">Magnesium</keyword>
<evidence type="ECO:0000256" key="8">
    <source>
        <dbReference type="ARBA" id="ARBA00047883"/>
    </source>
</evidence>
<dbReference type="EC" id="2.5.1.3" evidence="9"/>
<dbReference type="GO" id="GO:0000287">
    <property type="term" value="F:magnesium ion binding"/>
    <property type="evidence" value="ECO:0007669"/>
    <property type="project" value="UniProtKB-UniRule"/>
</dbReference>
<feature type="domain" description="Thiamine phosphate synthase/TenI" evidence="10">
    <location>
        <begin position="8"/>
        <end position="187"/>
    </location>
</feature>
<dbReference type="InterPro" id="IPR022998">
    <property type="entry name" value="ThiamineP_synth_TenI"/>
</dbReference>
<comment type="caution">
    <text evidence="11">The sequence shown here is derived from an EMBL/GenBank/DDBJ whole genome shotgun (WGS) entry which is preliminary data.</text>
</comment>
<dbReference type="InterPro" id="IPR013785">
    <property type="entry name" value="Aldolase_TIM"/>
</dbReference>
<evidence type="ECO:0000256" key="9">
    <source>
        <dbReference type="HAMAP-Rule" id="MF_00097"/>
    </source>
</evidence>
<dbReference type="CDD" id="cd00564">
    <property type="entry name" value="TMP_TenI"/>
    <property type="match status" value="1"/>
</dbReference>
<dbReference type="PANTHER" id="PTHR20857">
    <property type="entry name" value="THIAMINE-PHOSPHATE PYROPHOSPHORYLASE"/>
    <property type="match status" value="1"/>
</dbReference>
<sequence length="212" mass="22573">MNDRIPRLHLISDRWLCPLDRFPELARLSVDAGVDAVHLREKDLPGRALADAGRALRRAIGDRALLFVNERVDVALVIGADGVQLPETGLSPREVREIAGPRLLIGRSVHDVEGAERAAAEGADFVIAGNVYETGSKPGQAGRGLEFVRSLAERCPIPVVAIGGITPERVSEVLRAGAWGIAVISGILGDAKPAEAARRYREALDEVIGGGD</sequence>
<evidence type="ECO:0000313" key="12">
    <source>
        <dbReference type="Proteomes" id="UP001165306"/>
    </source>
</evidence>
<dbReference type="GO" id="GO:0009229">
    <property type="term" value="P:thiamine diphosphate biosynthetic process"/>
    <property type="evidence" value="ECO:0007669"/>
    <property type="project" value="UniProtKB-UniRule"/>
</dbReference>
<feature type="binding site" evidence="9">
    <location>
        <begin position="184"/>
        <end position="185"/>
    </location>
    <ligand>
        <name>2-[(2R,5Z)-2-carboxy-4-methylthiazol-5(2H)-ylidene]ethyl phosphate</name>
        <dbReference type="ChEBI" id="CHEBI:62899"/>
    </ligand>
</feature>